<dbReference type="GO" id="GO:0009279">
    <property type="term" value="C:cell outer membrane"/>
    <property type="evidence" value="ECO:0007669"/>
    <property type="project" value="UniProtKB-SubCell"/>
</dbReference>
<evidence type="ECO:0000256" key="13">
    <source>
        <dbReference type="ARBA" id="ARBA00023237"/>
    </source>
</evidence>
<dbReference type="EMBL" id="CYTW01000004">
    <property type="protein sequence ID" value="CUK08916.1"/>
    <property type="molecule type" value="Genomic_DNA"/>
</dbReference>
<evidence type="ECO:0000256" key="1">
    <source>
        <dbReference type="ARBA" id="ARBA00004571"/>
    </source>
</evidence>
<evidence type="ECO:0000256" key="14">
    <source>
        <dbReference type="ARBA" id="ARBA00023288"/>
    </source>
</evidence>
<organism evidence="18 19">
    <name type="scientific">Shimia thalassica</name>
    <dbReference type="NCBI Taxonomy" id="1715693"/>
    <lineage>
        <taxon>Bacteria</taxon>
        <taxon>Pseudomonadati</taxon>
        <taxon>Pseudomonadota</taxon>
        <taxon>Alphaproteobacteria</taxon>
        <taxon>Rhodobacterales</taxon>
        <taxon>Roseobacteraceae</taxon>
    </lineage>
</organism>
<keyword evidence="11" id="KW-0472">Membrane</keyword>
<feature type="signal peptide" evidence="15">
    <location>
        <begin position="1"/>
        <end position="21"/>
    </location>
</feature>
<evidence type="ECO:0000259" key="17">
    <source>
        <dbReference type="Pfam" id="PF22461"/>
    </source>
</evidence>
<evidence type="ECO:0000256" key="2">
    <source>
        <dbReference type="ARBA" id="ARBA00009450"/>
    </source>
</evidence>
<evidence type="ECO:0000256" key="9">
    <source>
        <dbReference type="ARBA" id="ARBA00023065"/>
    </source>
</evidence>
<keyword evidence="7 15" id="KW-0732">Signal</keyword>
<keyword evidence="12" id="KW-0564">Palmitate</keyword>
<keyword evidence="6" id="KW-0812">Transmembrane</keyword>
<evidence type="ECO:0000256" key="11">
    <source>
        <dbReference type="ARBA" id="ARBA00023136"/>
    </source>
</evidence>
<reference evidence="19" key="1">
    <citation type="submission" date="2015-09" db="EMBL/GenBank/DDBJ databases">
        <authorList>
            <person name="Rodrigo-Torres Lidia"/>
            <person name="Arahal R.David."/>
        </authorList>
    </citation>
    <scope>NUCLEOTIDE SEQUENCE [LARGE SCALE GENOMIC DNA]</scope>
    <source>
        <strain evidence="19">CECT 7735</strain>
    </source>
</reference>
<evidence type="ECO:0000256" key="10">
    <source>
        <dbReference type="ARBA" id="ARBA00023114"/>
    </source>
</evidence>
<keyword evidence="10" id="KW-0626">Porin</keyword>
<feature type="domain" description="SLBB" evidence="17">
    <location>
        <begin position="177"/>
        <end position="245"/>
    </location>
</feature>
<evidence type="ECO:0000256" key="3">
    <source>
        <dbReference type="ARBA" id="ARBA00022448"/>
    </source>
</evidence>
<comment type="similarity">
    <text evidence="2">Belongs to the BexD/CtrA/VexA family.</text>
</comment>
<dbReference type="InterPro" id="IPR054765">
    <property type="entry name" value="SLBB_dom"/>
</dbReference>
<dbReference type="AlphaFoldDB" id="A0A0P1IET5"/>
<keyword evidence="14" id="KW-0449">Lipoprotein</keyword>
<keyword evidence="5" id="KW-0762">Sugar transport</keyword>
<accession>A0A0P1IET5</accession>
<keyword evidence="9" id="KW-0406">Ion transport</keyword>
<keyword evidence="4" id="KW-1134">Transmembrane beta strand</keyword>
<keyword evidence="19" id="KW-1185">Reference proteome</keyword>
<evidence type="ECO:0000256" key="4">
    <source>
        <dbReference type="ARBA" id="ARBA00022452"/>
    </source>
</evidence>
<dbReference type="InterPro" id="IPR049712">
    <property type="entry name" value="Poly_export"/>
</dbReference>
<keyword evidence="3" id="KW-0813">Transport</keyword>
<evidence type="ECO:0000259" key="16">
    <source>
        <dbReference type="Pfam" id="PF02563"/>
    </source>
</evidence>
<evidence type="ECO:0000256" key="12">
    <source>
        <dbReference type="ARBA" id="ARBA00023139"/>
    </source>
</evidence>
<dbReference type="GO" id="GO:0046930">
    <property type="term" value="C:pore complex"/>
    <property type="evidence" value="ECO:0007669"/>
    <property type="project" value="UniProtKB-KW"/>
</dbReference>
<evidence type="ECO:0000313" key="18">
    <source>
        <dbReference type="EMBL" id="CUK08916.1"/>
    </source>
</evidence>
<dbReference type="GO" id="GO:0006811">
    <property type="term" value="P:monoatomic ion transport"/>
    <property type="evidence" value="ECO:0007669"/>
    <property type="project" value="UniProtKB-KW"/>
</dbReference>
<gene>
    <name evidence="18" type="ORF">PH7735_03307</name>
</gene>
<dbReference type="Proteomes" id="UP000051870">
    <property type="component" value="Unassembled WGS sequence"/>
</dbReference>
<evidence type="ECO:0000313" key="19">
    <source>
        <dbReference type="Proteomes" id="UP000051870"/>
    </source>
</evidence>
<evidence type="ECO:0000256" key="15">
    <source>
        <dbReference type="SAM" id="SignalP"/>
    </source>
</evidence>
<dbReference type="Pfam" id="PF02563">
    <property type="entry name" value="Poly_export"/>
    <property type="match status" value="1"/>
</dbReference>
<keyword evidence="8" id="KW-0625">Polysaccharide transport</keyword>
<dbReference type="GO" id="GO:0015288">
    <property type="term" value="F:porin activity"/>
    <property type="evidence" value="ECO:0007669"/>
    <property type="project" value="UniProtKB-KW"/>
</dbReference>
<protein>
    <submittedName>
        <fullName evidence="18">Polysaccharide export protein Wza</fullName>
    </submittedName>
</protein>
<dbReference type="RefSeq" id="WP_058312477.1">
    <property type="nucleotide sequence ID" value="NZ_CYTW01000004.1"/>
</dbReference>
<proteinExistence type="inferred from homology"/>
<sequence length="370" mass="39895">MYSRLLLTGLVCALGLLSACALPRGAPTKGEVIGSDEQEYEDRNINVVEVTRSNISQIGDWPVTGWHGHYHWLAAQRGPQSNVIRPGDNLNLLIWDNSDNSLLTGVEQRNVEMPLIEVSASGTIFVPYVEDVRVAGLTVQEARRLLQDRLSNIAPSIQVQVALEEGVANSVDAVAGVATPGSYPLPNRNYTIRTLIAQAGGIDSDLENPIVRLSRGNSSYEIPADELFRSASKNIILRGGDQVIVEEDSRFFTLLGSAETEKIVYFPKETVSGLEAVSIAGGLQDTRANPQGLLVLREYPDSAVRADGSGPSKKYVVFVMNLTSADGLFAAKNFAIHPEDTVMATESALKPAQAVIAFLGTAFAITNVFN</sequence>
<feature type="chain" id="PRO_5006065200" evidence="15">
    <location>
        <begin position="22"/>
        <end position="370"/>
    </location>
</feature>
<comment type="subcellular location">
    <subcellularLocation>
        <location evidence="1">Cell outer membrane</location>
        <topology evidence="1">Multi-pass membrane protein</topology>
    </subcellularLocation>
</comment>
<evidence type="ECO:0000256" key="6">
    <source>
        <dbReference type="ARBA" id="ARBA00022692"/>
    </source>
</evidence>
<name>A0A0P1IET5_9RHOB</name>
<feature type="domain" description="Polysaccharide export protein N-terminal" evidence="16">
    <location>
        <begin position="79"/>
        <end position="162"/>
    </location>
</feature>
<dbReference type="GeneID" id="83882286"/>
<dbReference type="GO" id="GO:0015159">
    <property type="term" value="F:polysaccharide transmembrane transporter activity"/>
    <property type="evidence" value="ECO:0007669"/>
    <property type="project" value="InterPro"/>
</dbReference>
<evidence type="ECO:0000256" key="8">
    <source>
        <dbReference type="ARBA" id="ARBA00023047"/>
    </source>
</evidence>
<dbReference type="PROSITE" id="PS51257">
    <property type="entry name" value="PROKAR_LIPOPROTEIN"/>
    <property type="match status" value="1"/>
</dbReference>
<dbReference type="InterPro" id="IPR003715">
    <property type="entry name" value="Poly_export_N"/>
</dbReference>
<dbReference type="STRING" id="1715693.PH7735_03307"/>
<evidence type="ECO:0000256" key="5">
    <source>
        <dbReference type="ARBA" id="ARBA00022597"/>
    </source>
</evidence>
<dbReference type="Pfam" id="PF22461">
    <property type="entry name" value="SLBB_2"/>
    <property type="match status" value="1"/>
</dbReference>
<keyword evidence="13" id="KW-0998">Cell outer membrane</keyword>
<dbReference type="PANTHER" id="PTHR33619:SF3">
    <property type="entry name" value="POLYSACCHARIDE EXPORT PROTEIN GFCE-RELATED"/>
    <property type="match status" value="1"/>
</dbReference>
<evidence type="ECO:0000256" key="7">
    <source>
        <dbReference type="ARBA" id="ARBA00022729"/>
    </source>
</evidence>
<dbReference type="PANTHER" id="PTHR33619">
    <property type="entry name" value="POLYSACCHARIDE EXPORT PROTEIN GFCE-RELATED"/>
    <property type="match status" value="1"/>
</dbReference>
<dbReference type="Gene3D" id="3.10.560.10">
    <property type="entry name" value="Outer membrane lipoprotein wza domain like"/>
    <property type="match status" value="2"/>
</dbReference>
<dbReference type="Gene3D" id="3.30.1950.10">
    <property type="entry name" value="wza like domain"/>
    <property type="match status" value="1"/>
</dbReference>